<evidence type="ECO:0000256" key="4">
    <source>
        <dbReference type="ARBA" id="ARBA00022670"/>
    </source>
</evidence>
<keyword evidence="6" id="KW-0720">Serine protease</keyword>
<evidence type="ECO:0000256" key="2">
    <source>
        <dbReference type="ARBA" id="ARBA00005228"/>
    </source>
</evidence>
<dbReference type="GO" id="GO:0070012">
    <property type="term" value="F:oligopeptidase activity"/>
    <property type="evidence" value="ECO:0007669"/>
    <property type="project" value="TreeGrafter"/>
</dbReference>
<dbReference type="InterPro" id="IPR002470">
    <property type="entry name" value="Peptidase_S9A"/>
</dbReference>
<keyword evidence="10" id="KW-1185">Reference proteome</keyword>
<dbReference type="Proteomes" id="UP000192342">
    <property type="component" value="Unassembled WGS sequence"/>
</dbReference>
<keyword evidence="4" id="KW-0645">Protease</keyword>
<organism evidence="9 10">
    <name type="scientific">Oceanococcus atlanticus</name>
    <dbReference type="NCBI Taxonomy" id="1317117"/>
    <lineage>
        <taxon>Bacteria</taxon>
        <taxon>Pseudomonadati</taxon>
        <taxon>Pseudomonadota</taxon>
        <taxon>Gammaproteobacteria</taxon>
        <taxon>Chromatiales</taxon>
        <taxon>Oceanococcaceae</taxon>
        <taxon>Oceanococcus</taxon>
    </lineage>
</organism>
<dbReference type="AlphaFoldDB" id="A0A1Y1SHI7"/>
<dbReference type="PRINTS" id="PR00862">
    <property type="entry name" value="PROLIGOPTASE"/>
</dbReference>
<evidence type="ECO:0000256" key="3">
    <source>
        <dbReference type="ARBA" id="ARBA00011897"/>
    </source>
</evidence>
<dbReference type="InterPro" id="IPR051167">
    <property type="entry name" value="Prolyl_oligopep/macrocyclase"/>
</dbReference>
<evidence type="ECO:0000259" key="8">
    <source>
        <dbReference type="Pfam" id="PF02897"/>
    </source>
</evidence>
<dbReference type="InterPro" id="IPR002471">
    <property type="entry name" value="Pept_S9_AS"/>
</dbReference>
<dbReference type="InterPro" id="IPR029058">
    <property type="entry name" value="AB_hydrolase_fold"/>
</dbReference>
<comment type="catalytic activity">
    <reaction evidence="1">
        <text>Hydrolysis of Pro-|-Xaa &gt;&gt; Ala-|-Xaa in oligopeptides.</text>
        <dbReference type="EC" id="3.4.21.26"/>
    </reaction>
</comment>
<sequence length="706" mass="78034">MLALGALLSATAVHALDYPETPRGTVVDTYHGEQVADPYRWLEDVDAPQVKKWIAAQNALTRTHLDQLPDRAAWRARLAQLWNYEKYGAPKRVAGALFYRYNDGLLDQSVLVREQAGQRKVVLDPNTLSADGTLALTDWAVSPDGRYLAYGVAEAGSDWNRYHVRDLRTGQDRAEVLEHIKFSNISWSHDSAGFFYSRYPGSDGVFSDLENQAIYYHKLGSAQAQDVLVLSDPEHPRRNMYARVSDDGRYLLISLREGAREENALYVRDLNQAERPFVRGRLIKLVDDFSAKYQVIGVDGPYVYALTTDAAPNGRIVRLDVRHPGRQKTVVEAGQWPIEDARLAGQHLAVVVMRDAVNKLLVYPLDGSSATPVVLPELGSISGLRAAPDGRSVSFTHASFVSPARQLEVDLSDLRVTTLNQARLPVDTSDFVTEQVFFSSRDGTRVPMFILRKRGHPGGPRPTWLYGYGGFSISLTPWFKPERLAWLEQGGVFVVANLRGGGEYGAAWHKAGTLHNKQNVFDDFIAAAESLIETGITSPEQLTIEGRSNGGLLVGAVSNQRPELFAAALPGVGVMDMLRFHKFTIGWAWTGDYGSSDDADMFKVLRDYSPYHNVPGGDDYPATMVTTADHDDRVVPGHSFKFAAALQHADPGSAPKLIRIQTRAGHGAGMPTHMRIEQAADEMSFAAFHSGLQRAAKIPWQKLVAR</sequence>
<comment type="similarity">
    <text evidence="2">Belongs to the peptidase S9A family.</text>
</comment>
<dbReference type="STRING" id="1317117.ATO7_04245"/>
<reference evidence="9 10" key="1">
    <citation type="submission" date="2013-04" db="EMBL/GenBank/DDBJ databases">
        <title>Oceanococcus atlanticus 22II-S10r2 Genome Sequencing.</title>
        <authorList>
            <person name="Lai Q."/>
            <person name="Li G."/>
            <person name="Shao Z."/>
        </authorList>
    </citation>
    <scope>NUCLEOTIDE SEQUENCE [LARGE SCALE GENOMIC DNA]</scope>
    <source>
        <strain evidence="9 10">22II-S10r2</strain>
    </source>
</reference>
<dbReference type="GO" id="GO:0004252">
    <property type="term" value="F:serine-type endopeptidase activity"/>
    <property type="evidence" value="ECO:0007669"/>
    <property type="project" value="UniProtKB-EC"/>
</dbReference>
<dbReference type="InterPro" id="IPR001375">
    <property type="entry name" value="Peptidase_S9_cat"/>
</dbReference>
<dbReference type="Gene3D" id="3.40.50.1820">
    <property type="entry name" value="alpha/beta hydrolase"/>
    <property type="match status" value="1"/>
</dbReference>
<feature type="domain" description="Peptidase S9 prolyl oligopeptidase catalytic" evidence="7">
    <location>
        <begin position="479"/>
        <end position="689"/>
    </location>
</feature>
<proteinExistence type="inferred from homology"/>
<dbReference type="InterPro" id="IPR023302">
    <property type="entry name" value="Pept_S9A_N"/>
</dbReference>
<comment type="caution">
    <text evidence="9">The sequence shown here is derived from an EMBL/GenBank/DDBJ whole genome shotgun (WGS) entry which is preliminary data.</text>
</comment>
<dbReference type="SUPFAM" id="SSF53474">
    <property type="entry name" value="alpha/beta-Hydrolases"/>
    <property type="match status" value="1"/>
</dbReference>
<dbReference type="PANTHER" id="PTHR42881:SF2">
    <property type="entry name" value="PROLYL ENDOPEPTIDASE"/>
    <property type="match status" value="1"/>
</dbReference>
<dbReference type="GO" id="GO:0006508">
    <property type="term" value="P:proteolysis"/>
    <property type="evidence" value="ECO:0007669"/>
    <property type="project" value="UniProtKB-KW"/>
</dbReference>
<feature type="domain" description="Peptidase S9A N-terminal" evidence="8">
    <location>
        <begin position="20"/>
        <end position="417"/>
    </location>
</feature>
<evidence type="ECO:0000256" key="6">
    <source>
        <dbReference type="ARBA" id="ARBA00022825"/>
    </source>
</evidence>
<evidence type="ECO:0000256" key="1">
    <source>
        <dbReference type="ARBA" id="ARBA00001070"/>
    </source>
</evidence>
<dbReference type="PROSITE" id="PS00708">
    <property type="entry name" value="PRO_ENDOPEP_SER"/>
    <property type="match status" value="1"/>
</dbReference>
<keyword evidence="5" id="KW-0378">Hydrolase</keyword>
<dbReference type="Pfam" id="PF02897">
    <property type="entry name" value="Peptidase_S9_N"/>
    <property type="match status" value="1"/>
</dbReference>
<evidence type="ECO:0000313" key="10">
    <source>
        <dbReference type="Proteomes" id="UP000192342"/>
    </source>
</evidence>
<evidence type="ECO:0000256" key="5">
    <source>
        <dbReference type="ARBA" id="ARBA00022801"/>
    </source>
</evidence>
<evidence type="ECO:0000313" key="9">
    <source>
        <dbReference type="EMBL" id="ORE89058.1"/>
    </source>
</evidence>
<dbReference type="EC" id="3.4.21.26" evidence="3"/>
<name>A0A1Y1SHI7_9GAMM</name>
<gene>
    <name evidence="9" type="ORF">ATO7_04245</name>
</gene>
<protein>
    <recommendedName>
        <fullName evidence="3">prolyl oligopeptidase</fullName>
        <ecNumber evidence="3">3.4.21.26</ecNumber>
    </recommendedName>
</protein>
<dbReference type="EMBL" id="AQQV01000001">
    <property type="protein sequence ID" value="ORE89058.1"/>
    <property type="molecule type" value="Genomic_DNA"/>
</dbReference>
<dbReference type="Gene3D" id="2.130.10.120">
    <property type="entry name" value="Prolyl oligopeptidase, N-terminal domain"/>
    <property type="match status" value="1"/>
</dbReference>
<accession>A0A1Y1SHI7</accession>
<dbReference type="Pfam" id="PF00326">
    <property type="entry name" value="Peptidase_S9"/>
    <property type="match status" value="1"/>
</dbReference>
<dbReference type="PANTHER" id="PTHR42881">
    <property type="entry name" value="PROLYL ENDOPEPTIDASE"/>
    <property type="match status" value="1"/>
</dbReference>
<dbReference type="FunFam" id="3.40.50.1820:FF:000005">
    <property type="entry name" value="Prolyl endopeptidase"/>
    <property type="match status" value="1"/>
</dbReference>
<dbReference type="SUPFAM" id="SSF50993">
    <property type="entry name" value="Peptidase/esterase 'gauge' domain"/>
    <property type="match status" value="1"/>
</dbReference>
<dbReference type="GO" id="GO:0005829">
    <property type="term" value="C:cytosol"/>
    <property type="evidence" value="ECO:0007669"/>
    <property type="project" value="TreeGrafter"/>
</dbReference>
<evidence type="ECO:0000259" key="7">
    <source>
        <dbReference type="Pfam" id="PF00326"/>
    </source>
</evidence>